<accession>A0A1D1UQX3</accession>
<feature type="region of interest" description="Disordered" evidence="1">
    <location>
        <begin position="85"/>
        <end position="108"/>
    </location>
</feature>
<name>A0A1D1UQX3_RAMVA</name>
<comment type="caution">
    <text evidence="2">The sequence shown here is derived from an EMBL/GenBank/DDBJ whole genome shotgun (WGS) entry which is preliminary data.</text>
</comment>
<protein>
    <submittedName>
        <fullName evidence="2">Uncharacterized protein</fullName>
    </submittedName>
</protein>
<dbReference type="EMBL" id="BDGG01000001">
    <property type="protein sequence ID" value="GAU90920.1"/>
    <property type="molecule type" value="Genomic_DNA"/>
</dbReference>
<evidence type="ECO:0000256" key="1">
    <source>
        <dbReference type="SAM" id="MobiDB-lite"/>
    </source>
</evidence>
<feature type="region of interest" description="Disordered" evidence="1">
    <location>
        <begin position="1"/>
        <end position="41"/>
    </location>
</feature>
<dbReference type="Proteomes" id="UP000186922">
    <property type="component" value="Unassembled WGS sequence"/>
</dbReference>
<evidence type="ECO:0000313" key="3">
    <source>
        <dbReference type="Proteomes" id="UP000186922"/>
    </source>
</evidence>
<feature type="compositionally biased region" description="Basic and acidic residues" evidence="1">
    <location>
        <begin position="28"/>
        <end position="41"/>
    </location>
</feature>
<feature type="compositionally biased region" description="Basic and acidic residues" evidence="1">
    <location>
        <begin position="91"/>
        <end position="108"/>
    </location>
</feature>
<keyword evidence="3" id="KW-1185">Reference proteome</keyword>
<gene>
    <name evidence="2" type="primary">RvY_03271-1</name>
    <name evidence="2" type="synonym">RvY_03271.1</name>
    <name evidence="2" type="ORF">RvY_03271</name>
</gene>
<proteinExistence type="predicted"/>
<dbReference type="AlphaFoldDB" id="A0A1D1UQX3"/>
<organism evidence="2 3">
    <name type="scientific">Ramazzottius varieornatus</name>
    <name type="common">Water bear</name>
    <name type="synonym">Tardigrade</name>
    <dbReference type="NCBI Taxonomy" id="947166"/>
    <lineage>
        <taxon>Eukaryota</taxon>
        <taxon>Metazoa</taxon>
        <taxon>Ecdysozoa</taxon>
        <taxon>Tardigrada</taxon>
        <taxon>Eutardigrada</taxon>
        <taxon>Parachela</taxon>
        <taxon>Hypsibioidea</taxon>
        <taxon>Ramazzottiidae</taxon>
        <taxon>Ramazzottius</taxon>
    </lineage>
</organism>
<evidence type="ECO:0000313" key="2">
    <source>
        <dbReference type="EMBL" id="GAU90920.1"/>
    </source>
</evidence>
<sequence length="108" mass="12213">MTADSSESGYPARSPSSAGFKKARRARKEMGKDSPPKRFKADNSCDELLAINAVNLFQFPLEPAYKKARKNAFSAFHEERQPAVYGHHQGAAREEWRRNPQHAVPRDN</sequence>
<reference evidence="2 3" key="1">
    <citation type="journal article" date="2016" name="Nat. Commun.">
        <title>Extremotolerant tardigrade genome and improved radiotolerance of human cultured cells by tardigrade-unique protein.</title>
        <authorList>
            <person name="Hashimoto T."/>
            <person name="Horikawa D.D."/>
            <person name="Saito Y."/>
            <person name="Kuwahara H."/>
            <person name="Kozuka-Hata H."/>
            <person name="Shin-I T."/>
            <person name="Minakuchi Y."/>
            <person name="Ohishi K."/>
            <person name="Motoyama A."/>
            <person name="Aizu T."/>
            <person name="Enomoto A."/>
            <person name="Kondo K."/>
            <person name="Tanaka S."/>
            <person name="Hara Y."/>
            <person name="Koshikawa S."/>
            <person name="Sagara H."/>
            <person name="Miura T."/>
            <person name="Yokobori S."/>
            <person name="Miyagawa K."/>
            <person name="Suzuki Y."/>
            <person name="Kubo T."/>
            <person name="Oyama M."/>
            <person name="Kohara Y."/>
            <person name="Fujiyama A."/>
            <person name="Arakawa K."/>
            <person name="Katayama T."/>
            <person name="Toyoda A."/>
            <person name="Kunieda T."/>
        </authorList>
    </citation>
    <scope>NUCLEOTIDE SEQUENCE [LARGE SCALE GENOMIC DNA]</scope>
    <source>
        <strain evidence="2 3">YOKOZUNA-1</strain>
    </source>
</reference>